<keyword evidence="10 12" id="KW-0472">Membrane</keyword>
<evidence type="ECO:0000259" key="16">
    <source>
        <dbReference type="Pfam" id="PF07715"/>
    </source>
</evidence>
<evidence type="ECO:0000313" key="17">
    <source>
        <dbReference type="EMBL" id="REC47199.1"/>
    </source>
</evidence>
<evidence type="ECO:0000256" key="5">
    <source>
        <dbReference type="ARBA" id="ARBA00022692"/>
    </source>
</evidence>
<keyword evidence="11 12" id="KW-0998">Cell outer membrane</keyword>
<sequence>MKKLLCSISLLSGVFVLAQQEKDTTVQSKHIDEIIVSGVKKYAEKKSDYVAKMPLKNLENPQVYTVLPKELMQQQVATDLQSSLNLLPGVNNVSVSVGSGGVGLGLTMRGFSSNASAGALRNGMATNFVSLSDPVNLEAIEVIKGPSGTLFGSALLVGYGGFVNRVTKKPLHQFKGEIGYTAGSWSSNRVTVDVSTPLNKSKTFLARLNAAYNNDGSFQDYGKSKSVAIAPSFSFKVNDRLDINLDFEYFDISRNTTYMGLITGKDVTFKDKSINDFNLDKKISYASDEIQSKAKIFNTFATANYKISDNWVSQTSFSSAKTENDANYLFLNLSNKGTIRRDYYHIPSTFNLTEIQQNFIGNFNISDKITNKILVGIDYTTTKTTDKRGVVSDIDRKIYTMKSKDKTDIGFVPIAFNNENSPYISQAAYQEVLWETVYRGYKRDYRNFSVYVSDVISFSDRLFAMASLRFDNFNSVSDNYRQNSWSPKLGLVYQVVKDKVSLFGII</sequence>
<dbReference type="PANTHER" id="PTHR32552">
    <property type="entry name" value="FERRICHROME IRON RECEPTOR-RELATED"/>
    <property type="match status" value="1"/>
</dbReference>
<keyword evidence="8" id="KW-0406">Ion transport</keyword>
<dbReference type="InterPro" id="IPR000531">
    <property type="entry name" value="Beta-barrel_TonB"/>
</dbReference>
<comment type="similarity">
    <text evidence="12 13">Belongs to the TonB-dependent receptor family.</text>
</comment>
<evidence type="ECO:0000256" key="13">
    <source>
        <dbReference type="RuleBase" id="RU003357"/>
    </source>
</evidence>
<dbReference type="SUPFAM" id="SSF56935">
    <property type="entry name" value="Porins"/>
    <property type="match status" value="1"/>
</dbReference>
<proteinExistence type="inferred from homology"/>
<keyword evidence="7" id="KW-0408">Iron</keyword>
<dbReference type="InterPro" id="IPR012910">
    <property type="entry name" value="Plug_dom"/>
</dbReference>
<feature type="signal peptide" evidence="14">
    <location>
        <begin position="1"/>
        <end position="18"/>
    </location>
</feature>
<feature type="chain" id="PRO_5017740968" evidence="14">
    <location>
        <begin position="19"/>
        <end position="506"/>
    </location>
</feature>
<keyword evidence="18" id="KW-1185">Reference proteome</keyword>
<evidence type="ECO:0000256" key="2">
    <source>
        <dbReference type="ARBA" id="ARBA00022448"/>
    </source>
</evidence>
<name>A0A3D9B104_9FLAO</name>
<dbReference type="InterPro" id="IPR039426">
    <property type="entry name" value="TonB-dep_rcpt-like"/>
</dbReference>
<feature type="domain" description="TonB-dependent receptor-like beta-barrel" evidence="15">
    <location>
        <begin position="237"/>
        <end position="504"/>
    </location>
</feature>
<gene>
    <name evidence="17" type="ORF">DRF67_11280</name>
</gene>
<dbReference type="Gene3D" id="2.170.130.10">
    <property type="entry name" value="TonB-dependent receptor, plug domain"/>
    <property type="match status" value="1"/>
</dbReference>
<comment type="caution">
    <text evidence="17">The sequence shown here is derived from an EMBL/GenBank/DDBJ whole genome shotgun (WGS) entry which is preliminary data.</text>
</comment>
<dbReference type="GO" id="GO:0015344">
    <property type="term" value="F:siderophore uptake transmembrane transporter activity"/>
    <property type="evidence" value="ECO:0007669"/>
    <property type="project" value="TreeGrafter"/>
</dbReference>
<evidence type="ECO:0000313" key="18">
    <source>
        <dbReference type="Proteomes" id="UP000256257"/>
    </source>
</evidence>
<evidence type="ECO:0000256" key="1">
    <source>
        <dbReference type="ARBA" id="ARBA00004571"/>
    </source>
</evidence>
<dbReference type="Proteomes" id="UP000256257">
    <property type="component" value="Unassembled WGS sequence"/>
</dbReference>
<dbReference type="InterPro" id="IPR036942">
    <property type="entry name" value="Beta-barrel_TonB_sf"/>
</dbReference>
<keyword evidence="5 12" id="KW-0812">Transmembrane</keyword>
<dbReference type="AlphaFoldDB" id="A0A3D9B104"/>
<dbReference type="EMBL" id="QNVV01000009">
    <property type="protein sequence ID" value="REC47199.1"/>
    <property type="molecule type" value="Genomic_DNA"/>
</dbReference>
<evidence type="ECO:0000256" key="10">
    <source>
        <dbReference type="ARBA" id="ARBA00023136"/>
    </source>
</evidence>
<keyword evidence="9 13" id="KW-0798">TonB box</keyword>
<keyword evidence="4" id="KW-0410">Iron transport</keyword>
<evidence type="ECO:0000256" key="7">
    <source>
        <dbReference type="ARBA" id="ARBA00023004"/>
    </source>
</evidence>
<evidence type="ECO:0000256" key="3">
    <source>
        <dbReference type="ARBA" id="ARBA00022452"/>
    </source>
</evidence>
<dbReference type="PANTHER" id="PTHR32552:SF68">
    <property type="entry name" value="FERRICHROME OUTER MEMBRANE TRANSPORTER_PHAGE RECEPTOR"/>
    <property type="match status" value="1"/>
</dbReference>
<dbReference type="GO" id="GO:0009279">
    <property type="term" value="C:cell outer membrane"/>
    <property type="evidence" value="ECO:0007669"/>
    <property type="project" value="UniProtKB-SubCell"/>
</dbReference>
<dbReference type="Pfam" id="PF00593">
    <property type="entry name" value="TonB_dep_Rec_b-barrel"/>
    <property type="match status" value="1"/>
</dbReference>
<dbReference type="PROSITE" id="PS52016">
    <property type="entry name" value="TONB_DEPENDENT_REC_3"/>
    <property type="match status" value="1"/>
</dbReference>
<evidence type="ECO:0000256" key="4">
    <source>
        <dbReference type="ARBA" id="ARBA00022496"/>
    </source>
</evidence>
<accession>A0A3D9B104</accession>
<organism evidence="17 18">
    <name type="scientific">Chryseobacterium pennipullorum</name>
    <dbReference type="NCBI Taxonomy" id="2258963"/>
    <lineage>
        <taxon>Bacteria</taxon>
        <taxon>Pseudomonadati</taxon>
        <taxon>Bacteroidota</taxon>
        <taxon>Flavobacteriia</taxon>
        <taxon>Flavobacteriales</taxon>
        <taxon>Weeksellaceae</taxon>
        <taxon>Chryseobacterium group</taxon>
        <taxon>Chryseobacterium</taxon>
    </lineage>
</organism>
<evidence type="ECO:0000256" key="12">
    <source>
        <dbReference type="PROSITE-ProRule" id="PRU01360"/>
    </source>
</evidence>
<evidence type="ECO:0000256" key="6">
    <source>
        <dbReference type="ARBA" id="ARBA00022729"/>
    </source>
</evidence>
<evidence type="ECO:0000259" key="15">
    <source>
        <dbReference type="Pfam" id="PF00593"/>
    </source>
</evidence>
<keyword evidence="3 12" id="KW-1134">Transmembrane beta strand</keyword>
<keyword evidence="2 12" id="KW-0813">Transport</keyword>
<protein>
    <submittedName>
        <fullName evidence="17">Uncharacterized protein</fullName>
    </submittedName>
</protein>
<dbReference type="OrthoDB" id="9775095at2"/>
<feature type="domain" description="TonB-dependent receptor plug" evidence="16">
    <location>
        <begin position="58"/>
        <end position="155"/>
    </location>
</feature>
<comment type="subcellular location">
    <subcellularLocation>
        <location evidence="1 12">Cell outer membrane</location>
        <topology evidence="1 12">Multi-pass membrane protein</topology>
    </subcellularLocation>
</comment>
<evidence type="ECO:0000256" key="14">
    <source>
        <dbReference type="SAM" id="SignalP"/>
    </source>
</evidence>
<dbReference type="InterPro" id="IPR037066">
    <property type="entry name" value="Plug_dom_sf"/>
</dbReference>
<evidence type="ECO:0000256" key="8">
    <source>
        <dbReference type="ARBA" id="ARBA00023065"/>
    </source>
</evidence>
<keyword evidence="6 14" id="KW-0732">Signal</keyword>
<dbReference type="Pfam" id="PF07715">
    <property type="entry name" value="Plug"/>
    <property type="match status" value="1"/>
</dbReference>
<dbReference type="Gene3D" id="2.40.170.20">
    <property type="entry name" value="TonB-dependent receptor, beta-barrel domain"/>
    <property type="match status" value="1"/>
</dbReference>
<evidence type="ECO:0000256" key="11">
    <source>
        <dbReference type="ARBA" id="ARBA00023237"/>
    </source>
</evidence>
<dbReference type="RefSeq" id="WP_115928410.1">
    <property type="nucleotide sequence ID" value="NZ_QNVV01000009.1"/>
</dbReference>
<evidence type="ECO:0000256" key="9">
    <source>
        <dbReference type="ARBA" id="ARBA00023077"/>
    </source>
</evidence>
<reference evidence="17 18" key="1">
    <citation type="submission" date="2018-06" db="EMBL/GenBank/DDBJ databases">
        <title>Novel Chryseobacterium species.</title>
        <authorList>
            <person name="Newman J."/>
            <person name="Hugo C."/>
            <person name="Oosthuizen L."/>
            <person name="Charimba G."/>
        </authorList>
    </citation>
    <scope>NUCLEOTIDE SEQUENCE [LARGE SCALE GENOMIC DNA]</scope>
    <source>
        <strain evidence="17 18">7_F195</strain>
    </source>
</reference>